<organism evidence="1 2">
    <name type="scientific">Anaerobacillus isosaccharinicus</name>
    <dbReference type="NCBI Taxonomy" id="1532552"/>
    <lineage>
        <taxon>Bacteria</taxon>
        <taxon>Bacillati</taxon>
        <taxon>Bacillota</taxon>
        <taxon>Bacilli</taxon>
        <taxon>Bacillales</taxon>
        <taxon>Bacillaceae</taxon>
        <taxon>Anaerobacillus</taxon>
    </lineage>
</organism>
<proteinExistence type="predicted"/>
<reference evidence="1 2" key="2">
    <citation type="journal article" date="2019" name="Int. J. Syst. Evol. Microbiol.">
        <title>Anaerobacillus isosaccharinicus sp. nov., an alkaliphilic bacterium which degrades isosaccharinic acid.</title>
        <authorList>
            <person name="Bassil N.M."/>
            <person name="Lloyd J.R."/>
        </authorList>
    </citation>
    <scope>NUCLEOTIDE SEQUENCE [LARGE SCALE GENOMIC DNA]</scope>
    <source>
        <strain evidence="1 2">NB2006</strain>
    </source>
</reference>
<name>A0AC62A4S5_9BACI</name>
<evidence type="ECO:0000313" key="1">
    <source>
        <dbReference type="EMBL" id="XRP48530.1"/>
    </source>
</evidence>
<dbReference type="EMBL" id="CP063356">
    <property type="protein sequence ID" value="XRP48530.1"/>
    <property type="molecule type" value="Genomic_DNA"/>
</dbReference>
<evidence type="ECO:0000313" key="2">
    <source>
        <dbReference type="Proteomes" id="UP000180175"/>
    </source>
</evidence>
<gene>
    <name evidence="1" type="ORF">AWH56_27010</name>
</gene>
<keyword evidence="2" id="KW-1185">Reference proteome</keyword>
<accession>A0AC62A4S5</accession>
<dbReference type="Proteomes" id="UP000180175">
    <property type="component" value="Chromosome"/>
</dbReference>
<reference evidence="1 2" key="1">
    <citation type="journal article" date="2017" name="Genome Announc.">
        <title>Draft Genome Sequences of Four Alkaliphilic Bacteria Belonging to the Anaerobacillus Genus.</title>
        <authorList>
            <person name="Bassil N.M."/>
            <person name="Lloyd J.R."/>
        </authorList>
    </citation>
    <scope>NUCLEOTIDE SEQUENCE [LARGE SCALE GENOMIC DNA]</scope>
    <source>
        <strain evidence="1 2">NB2006</strain>
    </source>
</reference>
<sequence>MPLNQLHLHKLLHEYIYDYYNTDRTHQGLGGSTPVPSPRYLPTTVKKTKLKATPVLNGLYHTYKKVA</sequence>
<protein>
    <submittedName>
        <fullName evidence="1">IS3 family transposase</fullName>
    </submittedName>
</protein>